<evidence type="ECO:0000313" key="2">
    <source>
        <dbReference type="EMBL" id="MEL3971716.1"/>
    </source>
</evidence>
<dbReference type="EMBL" id="JBBYAF010000007">
    <property type="protein sequence ID" value="MEL3971716.1"/>
    <property type="molecule type" value="Genomic_DNA"/>
</dbReference>
<sequence length="104" mass="12020">MQFFVQLIVILLWVVSIGWITGKKSYPIGPNDDERKRSIKSKSIIQSWTTLLLFLVTNYLFGVFNVNESVGNIDSTNLELFYIILALLTYFIFYIINSRKMSAS</sequence>
<evidence type="ECO:0000313" key="3">
    <source>
        <dbReference type="Proteomes" id="UP001389717"/>
    </source>
</evidence>
<keyword evidence="1" id="KW-0812">Transmembrane</keyword>
<dbReference type="RefSeq" id="WP_341981280.1">
    <property type="nucleotide sequence ID" value="NZ_JBBYAF010000007.1"/>
</dbReference>
<name>A0ABU9K6J9_9BACI</name>
<keyword evidence="3" id="KW-1185">Reference proteome</keyword>
<feature type="transmembrane region" description="Helical" evidence="1">
    <location>
        <begin position="43"/>
        <end position="60"/>
    </location>
</feature>
<gene>
    <name evidence="2" type="ORF">AAEO50_05420</name>
</gene>
<accession>A0ABU9K6J9</accession>
<organism evidence="2 3">
    <name type="scientific">Rossellomorea oryzaecorticis</name>
    <dbReference type="NCBI Taxonomy" id="1396505"/>
    <lineage>
        <taxon>Bacteria</taxon>
        <taxon>Bacillati</taxon>
        <taxon>Bacillota</taxon>
        <taxon>Bacilli</taxon>
        <taxon>Bacillales</taxon>
        <taxon>Bacillaceae</taxon>
        <taxon>Rossellomorea</taxon>
    </lineage>
</organism>
<feature type="transmembrane region" description="Helical" evidence="1">
    <location>
        <begin position="6"/>
        <end position="22"/>
    </location>
</feature>
<keyword evidence="1" id="KW-1133">Transmembrane helix</keyword>
<reference evidence="2 3" key="1">
    <citation type="submission" date="2024-04" db="EMBL/GenBank/DDBJ databases">
        <title>Bacillus oryzaecorticis sp. nov., a moderately halophilic bacterium isolated from rice husks.</title>
        <authorList>
            <person name="Zhu H.-S."/>
        </authorList>
    </citation>
    <scope>NUCLEOTIDE SEQUENCE [LARGE SCALE GENOMIC DNA]</scope>
    <source>
        <strain evidence="2 3">ZC255</strain>
    </source>
</reference>
<evidence type="ECO:0000256" key="1">
    <source>
        <dbReference type="SAM" id="Phobius"/>
    </source>
</evidence>
<proteinExistence type="predicted"/>
<protein>
    <submittedName>
        <fullName evidence="2">Uncharacterized protein</fullName>
    </submittedName>
</protein>
<keyword evidence="1" id="KW-0472">Membrane</keyword>
<feature type="transmembrane region" description="Helical" evidence="1">
    <location>
        <begin position="80"/>
        <end position="96"/>
    </location>
</feature>
<dbReference type="Proteomes" id="UP001389717">
    <property type="component" value="Unassembled WGS sequence"/>
</dbReference>
<comment type="caution">
    <text evidence="2">The sequence shown here is derived from an EMBL/GenBank/DDBJ whole genome shotgun (WGS) entry which is preliminary data.</text>
</comment>